<comment type="function">
    <text evidence="2">Removal of H(2)O(2), oxidation of toxic reductants, biosynthesis and degradation of lignin, suberization, auxin catabolism, response to environmental stresses such as wounding, pathogen attack and oxidative stress. These functions might be dependent on each isozyme/isoform in each plant tissue.</text>
</comment>
<evidence type="ECO:0000313" key="17">
    <source>
        <dbReference type="Proteomes" id="UP000242715"/>
    </source>
</evidence>
<evidence type="ECO:0000256" key="13">
    <source>
        <dbReference type="PIRSR" id="PIRSR600823-2"/>
    </source>
</evidence>
<dbReference type="EMBL" id="DF973283">
    <property type="protein sequence ID" value="GAU24010.1"/>
    <property type="molecule type" value="Genomic_DNA"/>
</dbReference>
<feature type="domain" description="Plant heme peroxidase family profile" evidence="15">
    <location>
        <begin position="20"/>
        <end position="164"/>
    </location>
</feature>
<feature type="binding site" evidence="14">
    <location>
        <position position="37"/>
    </location>
    <ligand>
        <name>Ca(2+)</name>
        <dbReference type="ChEBI" id="CHEBI:29108"/>
        <label>1</label>
    </ligand>
</feature>
<dbReference type="PROSITE" id="PS00435">
    <property type="entry name" value="PEROXIDASE_1"/>
    <property type="match status" value="1"/>
</dbReference>
<dbReference type="EC" id="1.11.1.7" evidence="4"/>
<dbReference type="GO" id="GO:0042744">
    <property type="term" value="P:hydrogen peroxide catabolic process"/>
    <property type="evidence" value="ECO:0007669"/>
    <property type="project" value="UniProtKB-KW"/>
</dbReference>
<keyword evidence="8 14" id="KW-0479">Metal-binding</keyword>
<evidence type="ECO:0000256" key="5">
    <source>
        <dbReference type="ARBA" id="ARBA00022525"/>
    </source>
</evidence>
<dbReference type="PROSITE" id="PS50873">
    <property type="entry name" value="PEROXIDASE_4"/>
    <property type="match status" value="1"/>
</dbReference>
<keyword evidence="17" id="KW-1185">Reference proteome</keyword>
<evidence type="ECO:0000256" key="3">
    <source>
        <dbReference type="ARBA" id="ARBA00006873"/>
    </source>
</evidence>
<feature type="binding site" evidence="13">
    <location>
        <position position="109"/>
    </location>
    <ligand>
        <name>substrate</name>
    </ligand>
</feature>
<evidence type="ECO:0000256" key="4">
    <source>
        <dbReference type="ARBA" id="ARBA00012313"/>
    </source>
</evidence>
<dbReference type="InterPro" id="IPR010255">
    <property type="entry name" value="Haem_peroxidase_sf"/>
</dbReference>
<dbReference type="InterPro" id="IPR002016">
    <property type="entry name" value="Haem_peroxidase"/>
</dbReference>
<feature type="binding site" evidence="14">
    <location>
        <position position="24"/>
    </location>
    <ligand>
        <name>Ca(2+)</name>
        <dbReference type="ChEBI" id="CHEBI:29108"/>
        <label>1</label>
    </ligand>
</feature>
<evidence type="ECO:0000256" key="1">
    <source>
        <dbReference type="ARBA" id="ARBA00000189"/>
    </source>
</evidence>
<dbReference type="GO" id="GO:0006979">
    <property type="term" value="P:response to oxidative stress"/>
    <property type="evidence" value="ECO:0007669"/>
    <property type="project" value="InterPro"/>
</dbReference>
<dbReference type="InterPro" id="IPR000823">
    <property type="entry name" value="Peroxidase_pln"/>
</dbReference>
<accession>A0A2Z6MKK8</accession>
<dbReference type="PRINTS" id="PR00458">
    <property type="entry name" value="PEROXIDASE"/>
</dbReference>
<dbReference type="PANTHER" id="PTHR31517:SF59">
    <property type="entry name" value="PEROXIDASE"/>
    <property type="match status" value="1"/>
</dbReference>
<dbReference type="Proteomes" id="UP000242715">
    <property type="component" value="Unassembled WGS sequence"/>
</dbReference>
<evidence type="ECO:0000256" key="12">
    <source>
        <dbReference type="ARBA" id="ARBA00023324"/>
    </source>
</evidence>
<evidence type="ECO:0000256" key="2">
    <source>
        <dbReference type="ARBA" id="ARBA00002322"/>
    </source>
</evidence>
<dbReference type="Gene3D" id="1.10.420.10">
    <property type="entry name" value="Peroxidase, domain 2"/>
    <property type="match status" value="1"/>
</dbReference>
<comment type="cofactor">
    <cofactor evidence="14">
        <name>heme b</name>
        <dbReference type="ChEBI" id="CHEBI:60344"/>
    </cofactor>
    <text evidence="14">Binds 1 heme b (iron(II)-protoporphyrin IX) group per subunit.</text>
</comment>
<gene>
    <name evidence="16" type="ORF">TSUD_328120</name>
</gene>
<proteinExistence type="inferred from homology"/>
<dbReference type="InterPro" id="IPR019793">
    <property type="entry name" value="Peroxidases_heam-ligand_BS"/>
</dbReference>
<feature type="binding site" description="axial binding residue" evidence="14">
    <location>
        <position position="139"/>
    </location>
    <ligand>
        <name>heme b</name>
        <dbReference type="ChEBI" id="CHEBI:60344"/>
    </ligand>
    <ligandPart>
        <name>Fe</name>
        <dbReference type="ChEBI" id="CHEBI:18248"/>
    </ligandPart>
</feature>
<evidence type="ECO:0000256" key="9">
    <source>
        <dbReference type="ARBA" id="ARBA00022837"/>
    </source>
</evidence>
<evidence type="ECO:0000256" key="6">
    <source>
        <dbReference type="ARBA" id="ARBA00022559"/>
    </source>
</evidence>
<dbReference type="PANTHER" id="PTHR31517">
    <property type="match status" value="1"/>
</dbReference>
<comment type="similarity">
    <text evidence="3">Belongs to the peroxidase family. Ascorbate peroxidase subfamily.</text>
</comment>
<dbReference type="Pfam" id="PF00141">
    <property type="entry name" value="peroxidase"/>
    <property type="match status" value="1"/>
</dbReference>
<evidence type="ECO:0000256" key="7">
    <source>
        <dbReference type="ARBA" id="ARBA00022617"/>
    </source>
</evidence>
<dbReference type="AlphaFoldDB" id="A0A2Z6MKK8"/>
<feature type="binding site" evidence="14">
    <location>
        <position position="22"/>
    </location>
    <ligand>
        <name>Ca(2+)</name>
        <dbReference type="ChEBI" id="CHEBI:29108"/>
        <label>1</label>
    </ligand>
</feature>
<evidence type="ECO:0000256" key="11">
    <source>
        <dbReference type="ARBA" id="ARBA00023004"/>
    </source>
</evidence>
<dbReference type="PRINTS" id="PR00461">
    <property type="entry name" value="PLPEROXIDASE"/>
</dbReference>
<keyword evidence="5" id="KW-0964">Secreted</keyword>
<dbReference type="GO" id="GO:0046872">
    <property type="term" value="F:metal ion binding"/>
    <property type="evidence" value="ECO:0007669"/>
    <property type="project" value="UniProtKB-KW"/>
</dbReference>
<evidence type="ECO:0000256" key="8">
    <source>
        <dbReference type="ARBA" id="ARBA00022723"/>
    </source>
</evidence>
<evidence type="ECO:0000259" key="15">
    <source>
        <dbReference type="PROSITE" id="PS50873"/>
    </source>
</evidence>
<protein>
    <recommendedName>
        <fullName evidence="4">peroxidase</fullName>
        <ecNumber evidence="4">1.11.1.7</ecNumber>
    </recommendedName>
</protein>
<keyword evidence="9 14" id="KW-0106">Calcium</keyword>
<comment type="cofactor">
    <cofactor evidence="14">
        <name>Ca(2+)</name>
        <dbReference type="ChEBI" id="CHEBI:29108"/>
    </cofactor>
    <text evidence="14">Binds 2 calcium ions per subunit.</text>
</comment>
<keyword evidence="12" id="KW-0376">Hydrogen peroxide</keyword>
<evidence type="ECO:0000256" key="14">
    <source>
        <dbReference type="PIRSR" id="PIRSR600823-3"/>
    </source>
</evidence>
<dbReference type="GO" id="GO:0140825">
    <property type="term" value="F:lactoperoxidase activity"/>
    <property type="evidence" value="ECO:0007669"/>
    <property type="project" value="UniProtKB-EC"/>
</dbReference>
<keyword evidence="7" id="KW-0349">Heme</keyword>
<reference evidence="17" key="1">
    <citation type="journal article" date="2017" name="Front. Plant Sci.">
        <title>Climate Clever Clovers: New Paradigm to Reduce the Environmental Footprint of Ruminants by Breeding Low Methanogenic Forages Utilizing Haplotype Variation.</title>
        <authorList>
            <person name="Kaur P."/>
            <person name="Appels R."/>
            <person name="Bayer P.E."/>
            <person name="Keeble-Gagnere G."/>
            <person name="Wang J."/>
            <person name="Hirakawa H."/>
            <person name="Shirasawa K."/>
            <person name="Vercoe P."/>
            <person name="Stefanova K."/>
            <person name="Durmic Z."/>
            <person name="Nichols P."/>
            <person name="Revell C."/>
            <person name="Isobe S.N."/>
            <person name="Edwards D."/>
            <person name="Erskine W."/>
        </authorList>
    </citation>
    <scope>NUCLEOTIDE SEQUENCE [LARGE SCALE GENOMIC DNA]</scope>
    <source>
        <strain evidence="17">cv. Daliak</strain>
    </source>
</reference>
<dbReference type="Gene3D" id="1.10.520.10">
    <property type="match status" value="1"/>
</dbReference>
<evidence type="ECO:0000256" key="10">
    <source>
        <dbReference type="ARBA" id="ARBA00023002"/>
    </source>
</evidence>
<name>A0A2Z6MKK8_TRISU</name>
<feature type="binding site" evidence="14">
    <location>
        <position position="20"/>
    </location>
    <ligand>
        <name>Ca(2+)</name>
        <dbReference type="ChEBI" id="CHEBI:29108"/>
        <label>1</label>
    </ligand>
</feature>
<feature type="binding site" evidence="14">
    <location>
        <position position="140"/>
    </location>
    <ligand>
        <name>Ca(2+)</name>
        <dbReference type="ChEBI" id="CHEBI:29108"/>
        <label>2</label>
    </ligand>
</feature>
<evidence type="ECO:0000313" key="16">
    <source>
        <dbReference type="EMBL" id="GAU24010.1"/>
    </source>
</evidence>
<sequence>MQLESDSNHICITYIFIINVQGCDVFLIDPTNKTVSEKKDGANASVRGFDLIDEVKEALEVVCPFTVSCADIISLTTRDDVALSGGPKYSVPTGRRDGLVSNIADVELPGPDISIPALSKFFTTKGITNEEMVALLGAHTVCGFFDDRLTDFDGKRDPTMDPTMGGMGN</sequence>
<comment type="catalytic activity">
    <reaction evidence="1">
        <text>2 a phenolic donor + H2O2 = 2 a phenolic radical donor + 2 H2O</text>
        <dbReference type="Rhea" id="RHEA:56136"/>
        <dbReference type="ChEBI" id="CHEBI:15377"/>
        <dbReference type="ChEBI" id="CHEBI:16240"/>
        <dbReference type="ChEBI" id="CHEBI:139520"/>
        <dbReference type="ChEBI" id="CHEBI:139521"/>
        <dbReference type="EC" id="1.11.1.7"/>
    </reaction>
</comment>
<keyword evidence="10" id="KW-0560">Oxidoreductase</keyword>
<dbReference type="OrthoDB" id="2113341at2759"/>
<keyword evidence="6" id="KW-0575">Peroxidase</keyword>
<organism evidence="16 17">
    <name type="scientific">Trifolium subterraneum</name>
    <name type="common">Subterranean clover</name>
    <dbReference type="NCBI Taxonomy" id="3900"/>
    <lineage>
        <taxon>Eukaryota</taxon>
        <taxon>Viridiplantae</taxon>
        <taxon>Streptophyta</taxon>
        <taxon>Embryophyta</taxon>
        <taxon>Tracheophyta</taxon>
        <taxon>Spermatophyta</taxon>
        <taxon>Magnoliopsida</taxon>
        <taxon>eudicotyledons</taxon>
        <taxon>Gunneridae</taxon>
        <taxon>Pentapetalae</taxon>
        <taxon>rosids</taxon>
        <taxon>fabids</taxon>
        <taxon>Fabales</taxon>
        <taxon>Fabaceae</taxon>
        <taxon>Papilionoideae</taxon>
        <taxon>50 kb inversion clade</taxon>
        <taxon>NPAAA clade</taxon>
        <taxon>Hologalegina</taxon>
        <taxon>IRL clade</taxon>
        <taxon>Trifolieae</taxon>
        <taxon>Trifolium</taxon>
    </lineage>
</organism>
<dbReference type="SUPFAM" id="SSF48113">
    <property type="entry name" value="Heme-dependent peroxidases"/>
    <property type="match status" value="1"/>
</dbReference>
<keyword evidence="11 14" id="KW-0408">Iron</keyword>
<dbReference type="GO" id="GO:0020037">
    <property type="term" value="F:heme binding"/>
    <property type="evidence" value="ECO:0007669"/>
    <property type="project" value="InterPro"/>
</dbReference>